<feature type="compositionally biased region" description="Basic residues" evidence="1">
    <location>
        <begin position="9"/>
        <end position="30"/>
    </location>
</feature>
<feature type="region of interest" description="Disordered" evidence="1">
    <location>
        <begin position="1"/>
        <end position="30"/>
    </location>
</feature>
<proteinExistence type="predicted"/>
<protein>
    <submittedName>
        <fullName evidence="2">Uncharacterized protein</fullName>
    </submittedName>
</protein>
<dbReference type="EMBL" id="GBRH01240001">
    <property type="protein sequence ID" value="JAD57894.1"/>
    <property type="molecule type" value="Transcribed_RNA"/>
</dbReference>
<dbReference type="AlphaFoldDB" id="A0A0A9B1M1"/>
<reference evidence="2" key="2">
    <citation type="journal article" date="2015" name="Data Brief">
        <title>Shoot transcriptome of the giant reed, Arundo donax.</title>
        <authorList>
            <person name="Barrero R.A."/>
            <person name="Guerrero F.D."/>
            <person name="Moolhuijzen P."/>
            <person name="Goolsby J.A."/>
            <person name="Tidwell J."/>
            <person name="Bellgard S.E."/>
            <person name="Bellgard M.I."/>
        </authorList>
    </citation>
    <scope>NUCLEOTIDE SEQUENCE</scope>
    <source>
        <tissue evidence="2">Shoot tissue taken approximately 20 cm above the soil surface</tissue>
    </source>
</reference>
<name>A0A0A9B1M1_ARUDO</name>
<evidence type="ECO:0000256" key="1">
    <source>
        <dbReference type="SAM" id="MobiDB-lite"/>
    </source>
</evidence>
<sequence>MGTSTPHQHSNRKFKKIQSVKHKLHTGNFH</sequence>
<organism evidence="2">
    <name type="scientific">Arundo donax</name>
    <name type="common">Giant reed</name>
    <name type="synonym">Donax arundinaceus</name>
    <dbReference type="NCBI Taxonomy" id="35708"/>
    <lineage>
        <taxon>Eukaryota</taxon>
        <taxon>Viridiplantae</taxon>
        <taxon>Streptophyta</taxon>
        <taxon>Embryophyta</taxon>
        <taxon>Tracheophyta</taxon>
        <taxon>Spermatophyta</taxon>
        <taxon>Magnoliopsida</taxon>
        <taxon>Liliopsida</taxon>
        <taxon>Poales</taxon>
        <taxon>Poaceae</taxon>
        <taxon>PACMAD clade</taxon>
        <taxon>Arundinoideae</taxon>
        <taxon>Arundineae</taxon>
        <taxon>Arundo</taxon>
    </lineage>
</organism>
<evidence type="ECO:0000313" key="2">
    <source>
        <dbReference type="EMBL" id="JAD57894.1"/>
    </source>
</evidence>
<reference evidence="2" key="1">
    <citation type="submission" date="2014-09" db="EMBL/GenBank/DDBJ databases">
        <authorList>
            <person name="Magalhaes I.L.F."/>
            <person name="Oliveira U."/>
            <person name="Santos F.R."/>
            <person name="Vidigal T.H.D.A."/>
            <person name="Brescovit A.D."/>
            <person name="Santos A.J."/>
        </authorList>
    </citation>
    <scope>NUCLEOTIDE SEQUENCE</scope>
    <source>
        <tissue evidence="2">Shoot tissue taken approximately 20 cm above the soil surface</tissue>
    </source>
</reference>
<accession>A0A0A9B1M1</accession>